<keyword evidence="1" id="KW-0472">Membrane</keyword>
<keyword evidence="1" id="KW-1133">Transmembrane helix</keyword>
<evidence type="ECO:0000313" key="2">
    <source>
        <dbReference type="EMBL" id="MFC5457465.1"/>
    </source>
</evidence>
<evidence type="ECO:0000256" key="1">
    <source>
        <dbReference type="SAM" id="Phobius"/>
    </source>
</evidence>
<proteinExistence type="predicted"/>
<feature type="transmembrane region" description="Helical" evidence="1">
    <location>
        <begin position="131"/>
        <end position="150"/>
    </location>
</feature>
<dbReference type="InterPro" id="IPR009793">
    <property type="entry name" value="DUF1361"/>
</dbReference>
<name>A0ABW0KW85_9BACT</name>
<dbReference type="Pfam" id="PF07099">
    <property type="entry name" value="DUF1361"/>
    <property type="match status" value="1"/>
</dbReference>
<reference evidence="3" key="1">
    <citation type="journal article" date="2019" name="Int. J. Syst. Evol. Microbiol.">
        <title>The Global Catalogue of Microorganisms (GCM) 10K type strain sequencing project: providing services to taxonomists for standard genome sequencing and annotation.</title>
        <authorList>
            <consortium name="The Broad Institute Genomics Platform"/>
            <consortium name="The Broad Institute Genome Sequencing Center for Infectious Disease"/>
            <person name="Wu L."/>
            <person name="Ma J."/>
        </authorList>
    </citation>
    <scope>NUCLEOTIDE SEQUENCE [LARGE SCALE GENOMIC DNA]</scope>
    <source>
        <strain evidence="3">CGMCC 4.1469</strain>
    </source>
</reference>
<dbReference type="Proteomes" id="UP001596052">
    <property type="component" value="Unassembled WGS sequence"/>
</dbReference>
<feature type="transmembrane region" description="Helical" evidence="1">
    <location>
        <begin position="59"/>
        <end position="79"/>
    </location>
</feature>
<accession>A0ABW0KW85</accession>
<protein>
    <submittedName>
        <fullName evidence="2">DUF1361 domain-containing protein</fullName>
    </submittedName>
</protein>
<gene>
    <name evidence="2" type="ORF">ACFQDI_21540</name>
</gene>
<sequence>MSPRVFLLYLLACLWCCIVLNLRMQMAGHHYYAFMLWNLFLAAIPLGLSLGLRRVRRPILALPLLAAWLLFFPNAPYVLTDLMHLSEHPGGVPKWLDLLMLLSFALVSLGLGFQSLHIVQHWFARQYSHATAWCVSIGALGLSGFGIYLGRFDRWNSWDLLHRPASLLSRIATYILHPMAHTRTWSFTLGFGTLLIFAYLFWFSSVPTAQDNRKLD</sequence>
<feature type="transmembrane region" description="Helical" evidence="1">
    <location>
        <begin position="185"/>
        <end position="204"/>
    </location>
</feature>
<keyword evidence="1" id="KW-0812">Transmembrane</keyword>
<keyword evidence="3" id="KW-1185">Reference proteome</keyword>
<evidence type="ECO:0000313" key="3">
    <source>
        <dbReference type="Proteomes" id="UP001596052"/>
    </source>
</evidence>
<organism evidence="2 3">
    <name type="scientific">Prosthecobacter fluviatilis</name>
    <dbReference type="NCBI Taxonomy" id="445931"/>
    <lineage>
        <taxon>Bacteria</taxon>
        <taxon>Pseudomonadati</taxon>
        <taxon>Verrucomicrobiota</taxon>
        <taxon>Verrucomicrobiia</taxon>
        <taxon>Verrucomicrobiales</taxon>
        <taxon>Verrucomicrobiaceae</taxon>
        <taxon>Prosthecobacter</taxon>
    </lineage>
</organism>
<dbReference type="EMBL" id="JBHSMQ010000010">
    <property type="protein sequence ID" value="MFC5457465.1"/>
    <property type="molecule type" value="Genomic_DNA"/>
</dbReference>
<comment type="caution">
    <text evidence="2">The sequence shown here is derived from an EMBL/GenBank/DDBJ whole genome shotgun (WGS) entry which is preliminary data.</text>
</comment>
<dbReference type="RefSeq" id="WP_377170797.1">
    <property type="nucleotide sequence ID" value="NZ_JBHSMQ010000010.1"/>
</dbReference>
<feature type="transmembrane region" description="Helical" evidence="1">
    <location>
        <begin position="99"/>
        <end position="119"/>
    </location>
</feature>
<feature type="transmembrane region" description="Helical" evidence="1">
    <location>
        <begin position="31"/>
        <end position="52"/>
    </location>
</feature>